<dbReference type="EMBL" id="QDEB01109375">
    <property type="protein sequence ID" value="RZB66684.1"/>
    <property type="molecule type" value="Genomic_DNA"/>
</dbReference>
<proteinExistence type="predicted"/>
<comment type="caution">
    <text evidence="2">The sequence shown here is derived from an EMBL/GenBank/DDBJ whole genome shotgun (WGS) entry which is preliminary data.</text>
</comment>
<dbReference type="InterPro" id="IPR036397">
    <property type="entry name" value="RNaseH_sf"/>
</dbReference>
<keyword evidence="3" id="KW-1185">Reference proteome</keyword>
<evidence type="ECO:0000313" key="2">
    <source>
        <dbReference type="EMBL" id="RZB66684.1"/>
    </source>
</evidence>
<feature type="non-terminal residue" evidence="2">
    <location>
        <position position="112"/>
    </location>
</feature>
<feature type="coiled-coil region" evidence="1">
    <location>
        <begin position="54"/>
        <end position="81"/>
    </location>
</feature>
<reference evidence="2 3" key="1">
    <citation type="submission" date="2017-03" db="EMBL/GenBank/DDBJ databases">
        <title>Genome of the blue death feigning beetle - Asbolus verrucosus.</title>
        <authorList>
            <person name="Rider S.D."/>
        </authorList>
    </citation>
    <scope>NUCLEOTIDE SEQUENCE [LARGE SCALE GENOMIC DNA]</scope>
    <source>
        <strain evidence="2">Butters</strain>
        <tissue evidence="2">Head and leg muscle</tissue>
    </source>
</reference>
<dbReference type="AlphaFoldDB" id="A0A482VDZ0"/>
<dbReference type="Proteomes" id="UP000292052">
    <property type="component" value="Unassembled WGS sequence"/>
</dbReference>
<sequence>MLESYFRNGRRIDVVWQYNITNRLEEFRNKFPVVVQYDQFPSSLNYCVTLFREIRIFKQRIENLEQLRQRITEKIHAVNNTPALLQNIFNRMKRRERKCLEADGSRNFQHLL</sequence>
<evidence type="ECO:0000313" key="3">
    <source>
        <dbReference type="Proteomes" id="UP000292052"/>
    </source>
</evidence>
<accession>A0A482VDZ0</accession>
<evidence type="ECO:0000256" key="1">
    <source>
        <dbReference type="SAM" id="Coils"/>
    </source>
</evidence>
<protein>
    <submittedName>
        <fullName evidence="2">Uncharacterized protein</fullName>
    </submittedName>
</protein>
<dbReference type="GO" id="GO:0003676">
    <property type="term" value="F:nucleic acid binding"/>
    <property type="evidence" value="ECO:0007669"/>
    <property type="project" value="InterPro"/>
</dbReference>
<dbReference type="Gene3D" id="3.30.420.10">
    <property type="entry name" value="Ribonuclease H-like superfamily/Ribonuclease H"/>
    <property type="match status" value="1"/>
</dbReference>
<gene>
    <name evidence="2" type="ORF">BDFB_008694</name>
</gene>
<organism evidence="2 3">
    <name type="scientific">Asbolus verrucosus</name>
    <name type="common">Desert ironclad beetle</name>
    <dbReference type="NCBI Taxonomy" id="1661398"/>
    <lineage>
        <taxon>Eukaryota</taxon>
        <taxon>Metazoa</taxon>
        <taxon>Ecdysozoa</taxon>
        <taxon>Arthropoda</taxon>
        <taxon>Hexapoda</taxon>
        <taxon>Insecta</taxon>
        <taxon>Pterygota</taxon>
        <taxon>Neoptera</taxon>
        <taxon>Endopterygota</taxon>
        <taxon>Coleoptera</taxon>
        <taxon>Polyphaga</taxon>
        <taxon>Cucujiformia</taxon>
        <taxon>Tenebrionidae</taxon>
        <taxon>Pimeliinae</taxon>
        <taxon>Asbolus</taxon>
    </lineage>
</organism>
<name>A0A482VDZ0_ASBVE</name>
<keyword evidence="1" id="KW-0175">Coiled coil</keyword>